<dbReference type="EMBL" id="HBUF01352902">
    <property type="protein sequence ID" value="CAG6715245.1"/>
    <property type="molecule type" value="Transcribed_RNA"/>
</dbReference>
<accession>A0A8D8V1W1</accession>
<protein>
    <submittedName>
        <fullName evidence="1">Uncharacterized protein</fullName>
    </submittedName>
</protein>
<sequence>MRANYPNSSSWRSSTSLGRSISRTARLGFYSPSRADLPTRSPTTSVIRAGLSSLEGMSSWSTLTTRSMSLLWSGRASSERTLPGCSSLDPRRTRPPILSRVNLCLLVWKESLNPHPVRYKTLWMSMWSPP</sequence>
<evidence type="ECO:0000313" key="1">
    <source>
        <dbReference type="EMBL" id="CAG6715245.1"/>
    </source>
</evidence>
<organism evidence="1">
    <name type="scientific">Cacopsylla melanoneura</name>
    <dbReference type="NCBI Taxonomy" id="428564"/>
    <lineage>
        <taxon>Eukaryota</taxon>
        <taxon>Metazoa</taxon>
        <taxon>Ecdysozoa</taxon>
        <taxon>Arthropoda</taxon>
        <taxon>Hexapoda</taxon>
        <taxon>Insecta</taxon>
        <taxon>Pterygota</taxon>
        <taxon>Neoptera</taxon>
        <taxon>Paraneoptera</taxon>
        <taxon>Hemiptera</taxon>
        <taxon>Sternorrhyncha</taxon>
        <taxon>Psylloidea</taxon>
        <taxon>Psyllidae</taxon>
        <taxon>Psyllinae</taxon>
        <taxon>Cacopsylla</taxon>
    </lineage>
</organism>
<proteinExistence type="predicted"/>
<reference evidence="1" key="1">
    <citation type="submission" date="2021-05" db="EMBL/GenBank/DDBJ databases">
        <authorList>
            <person name="Alioto T."/>
            <person name="Alioto T."/>
            <person name="Gomez Garrido J."/>
        </authorList>
    </citation>
    <scope>NUCLEOTIDE SEQUENCE</scope>
</reference>
<name>A0A8D8V1W1_9HEMI</name>
<dbReference type="AlphaFoldDB" id="A0A8D8V1W1"/>